<proteinExistence type="predicted"/>
<evidence type="ECO:0000256" key="1">
    <source>
        <dbReference type="SAM" id="MobiDB-lite"/>
    </source>
</evidence>
<protein>
    <recommendedName>
        <fullName evidence="2">Contractile injection system tube protein N-terminal domain-containing protein</fullName>
    </recommendedName>
</protein>
<evidence type="ECO:0000313" key="4">
    <source>
        <dbReference type="Proteomes" id="UP000243096"/>
    </source>
</evidence>
<dbReference type="Proteomes" id="UP000243096">
    <property type="component" value="Unassembled WGS sequence"/>
</dbReference>
<dbReference type="OrthoDB" id="9815939at2"/>
<organism evidence="3 4">
    <name type="scientific">Mycetohabitans endofungorum</name>
    <dbReference type="NCBI Taxonomy" id="417203"/>
    <lineage>
        <taxon>Bacteria</taxon>
        <taxon>Pseudomonadati</taxon>
        <taxon>Pseudomonadota</taxon>
        <taxon>Betaproteobacteria</taxon>
        <taxon>Burkholderiales</taxon>
        <taxon>Burkholderiaceae</taxon>
        <taxon>Mycetohabitans</taxon>
    </lineage>
</organism>
<name>A0A2P5KD39_9BURK</name>
<dbReference type="RefSeq" id="WP_104076379.1">
    <property type="nucleotide sequence ID" value="NZ_CP062178.1"/>
</dbReference>
<evidence type="ECO:0000313" key="3">
    <source>
        <dbReference type="EMBL" id="PPB84628.1"/>
    </source>
</evidence>
<dbReference type="InterPro" id="IPR045361">
    <property type="entry name" value="CIS_tube_prot_N"/>
</dbReference>
<feature type="compositionally biased region" description="Gly residues" evidence="1">
    <location>
        <begin position="167"/>
        <end position="185"/>
    </location>
</feature>
<comment type="caution">
    <text evidence="3">The sequence shown here is derived from an EMBL/GenBank/DDBJ whole genome shotgun (WGS) entry which is preliminary data.</text>
</comment>
<sequence>MSGSEQSLQKLKMTPYSLDKGGALKNLAGPFEVLYNPESLTIGYGAKFRDVSQADSSNTRVKFDAVTPSTLAVELILDSSLPDSKTSVDEQLTSLYITFFRINGAVRTPNIVKVEWGHFGWAGQMKFTGWMTNMTVTCSLFDRSGAPQRANLSVNFLEELELDMGGKGGSGGNVSQGGGQGGSGGSTRQASMLYEGGPVPDGATLAHIAEGAWSVPSQTTASDYLSYARENDLDSLEALTPGQFLRVPGSRET</sequence>
<feature type="domain" description="Contractile injection system tube protein N-terminal" evidence="2">
    <location>
        <begin position="8"/>
        <end position="161"/>
    </location>
</feature>
<evidence type="ECO:0000259" key="2">
    <source>
        <dbReference type="Pfam" id="PF19266"/>
    </source>
</evidence>
<accession>A0A2P5KD39</accession>
<keyword evidence="4" id="KW-1185">Reference proteome</keyword>
<dbReference type="AlphaFoldDB" id="A0A2P5KD39"/>
<gene>
    <name evidence="3" type="ORF">B0O95_10225</name>
</gene>
<reference evidence="3 4" key="1">
    <citation type="submission" date="2018-01" db="EMBL/GenBank/DDBJ databases">
        <title>Genomic Encyclopedia of Type Strains, Phase III (KMG-III): the genomes of soil and plant-associated and newly described type strains.</title>
        <authorList>
            <person name="Whitman W."/>
        </authorList>
    </citation>
    <scope>NUCLEOTIDE SEQUENCE [LARGE SCALE GENOMIC DNA]</scope>
    <source>
        <strain evidence="3 4">HKI456</strain>
    </source>
</reference>
<dbReference type="EMBL" id="PRDW01000002">
    <property type="protein sequence ID" value="PPB84628.1"/>
    <property type="molecule type" value="Genomic_DNA"/>
</dbReference>
<feature type="region of interest" description="Disordered" evidence="1">
    <location>
        <begin position="167"/>
        <end position="192"/>
    </location>
</feature>
<dbReference type="Pfam" id="PF19266">
    <property type="entry name" value="CIS_tube"/>
    <property type="match status" value="1"/>
</dbReference>